<dbReference type="SUPFAM" id="SSF51735">
    <property type="entry name" value="NAD(P)-binding Rossmann-fold domains"/>
    <property type="match status" value="1"/>
</dbReference>
<reference evidence="4 5" key="1">
    <citation type="submission" date="2016-11" db="EMBL/GenBank/DDBJ databases">
        <title>Genome sequences of unsequenced Mycobacteria.</title>
        <authorList>
            <person name="Greninger A.L."/>
            <person name="Fang F."/>
            <person name="Jerome K.R."/>
        </authorList>
    </citation>
    <scope>NUCLEOTIDE SEQUENCE [LARGE SCALE GENOMIC DNA]</scope>
    <source>
        <strain evidence="4 5">M11</strain>
    </source>
</reference>
<dbReference type="Gene3D" id="3.40.50.720">
    <property type="entry name" value="NAD(P)-binding Rossmann-like Domain"/>
    <property type="match status" value="1"/>
</dbReference>
<name>A0A1Q4HRT9_9MYCO</name>
<gene>
    <name evidence="4" type="ORF">BRW65_18505</name>
</gene>
<comment type="caution">
    <text evidence="4">The sequence shown here is derived from an EMBL/GenBank/DDBJ whole genome shotgun (WGS) entry which is preliminary data.</text>
</comment>
<evidence type="ECO:0000259" key="3">
    <source>
        <dbReference type="SMART" id="SM00822"/>
    </source>
</evidence>
<evidence type="ECO:0000313" key="5">
    <source>
        <dbReference type="Proteomes" id="UP000186438"/>
    </source>
</evidence>
<dbReference type="GO" id="GO:0050664">
    <property type="term" value="F:oxidoreductase activity, acting on NAD(P)H, oxygen as acceptor"/>
    <property type="evidence" value="ECO:0007669"/>
    <property type="project" value="TreeGrafter"/>
</dbReference>
<dbReference type="Pfam" id="PF13561">
    <property type="entry name" value="adh_short_C2"/>
    <property type="match status" value="1"/>
</dbReference>
<evidence type="ECO:0000256" key="1">
    <source>
        <dbReference type="ARBA" id="ARBA00006484"/>
    </source>
</evidence>
<proteinExistence type="inferred from homology"/>
<dbReference type="InterPro" id="IPR057326">
    <property type="entry name" value="KR_dom"/>
</dbReference>
<dbReference type="PROSITE" id="PS00061">
    <property type="entry name" value="ADH_SHORT"/>
    <property type="match status" value="1"/>
</dbReference>
<evidence type="ECO:0000256" key="2">
    <source>
        <dbReference type="ARBA" id="ARBA00023002"/>
    </source>
</evidence>
<dbReference type="STRING" id="53378.BRW65_18505"/>
<protein>
    <submittedName>
        <fullName evidence="4">Short-chain dehydrogenase</fullName>
    </submittedName>
</protein>
<accession>A0A1Q4HRT9</accession>
<dbReference type="AlphaFoldDB" id="A0A1Q4HRT9"/>
<organism evidence="4 5">
    <name type="scientific">Mycobacterium paraffinicum</name>
    <dbReference type="NCBI Taxonomy" id="53378"/>
    <lineage>
        <taxon>Bacteria</taxon>
        <taxon>Bacillati</taxon>
        <taxon>Actinomycetota</taxon>
        <taxon>Actinomycetes</taxon>
        <taxon>Mycobacteriales</taxon>
        <taxon>Mycobacteriaceae</taxon>
        <taxon>Mycobacterium</taxon>
    </lineage>
</organism>
<dbReference type="InterPro" id="IPR036291">
    <property type="entry name" value="NAD(P)-bd_dom_sf"/>
</dbReference>
<dbReference type="PANTHER" id="PTHR43008">
    <property type="entry name" value="BENZIL REDUCTASE"/>
    <property type="match status" value="1"/>
</dbReference>
<evidence type="ECO:0000313" key="4">
    <source>
        <dbReference type="EMBL" id="OJZ71703.1"/>
    </source>
</evidence>
<dbReference type="FunFam" id="3.40.50.720:FF:000084">
    <property type="entry name" value="Short-chain dehydrogenase reductase"/>
    <property type="match status" value="1"/>
</dbReference>
<dbReference type="CDD" id="cd05233">
    <property type="entry name" value="SDR_c"/>
    <property type="match status" value="1"/>
</dbReference>
<keyword evidence="5" id="KW-1185">Reference proteome</keyword>
<dbReference type="InterPro" id="IPR020904">
    <property type="entry name" value="Sc_DH/Rdtase_CS"/>
</dbReference>
<sequence>MNAPTLVTVSDLSGKTALVTGGNSGIGLAAAQRLAEAGAHVILTGRNQQTIDAAVASIGERATGVRADVANLDDVAAVADVVAGRGKGLDVLFANAGGGEFAALGDISVEHFTSTFMTNVGGTLFTVQAMLPLLNRGSSIVLTGSTAAYNGTPAFSVYAATKAAIRSFGRTWAAELVGRGIRVNTIVPGPVETPGLLGLAPAGREQELREGEAAKVPMGRLGRPEEVAAAVLFLASDESSFMTGSEMFVDGGAEQI</sequence>
<dbReference type="EMBL" id="MPNT01000017">
    <property type="protein sequence ID" value="OJZ71703.1"/>
    <property type="molecule type" value="Genomic_DNA"/>
</dbReference>
<dbReference type="InterPro" id="IPR002347">
    <property type="entry name" value="SDR_fam"/>
</dbReference>
<dbReference type="PRINTS" id="PR00081">
    <property type="entry name" value="GDHRDH"/>
</dbReference>
<dbReference type="Proteomes" id="UP000186438">
    <property type="component" value="Unassembled WGS sequence"/>
</dbReference>
<keyword evidence="2" id="KW-0560">Oxidoreductase</keyword>
<comment type="similarity">
    <text evidence="1">Belongs to the short-chain dehydrogenases/reductases (SDR) family.</text>
</comment>
<dbReference type="PANTHER" id="PTHR43008:SF4">
    <property type="entry name" value="CHAIN DEHYDROGENASE, PUTATIVE (AFU_ORTHOLOGUE AFUA_4G08710)-RELATED"/>
    <property type="match status" value="1"/>
</dbReference>
<dbReference type="SMART" id="SM00822">
    <property type="entry name" value="PKS_KR"/>
    <property type="match status" value="1"/>
</dbReference>
<feature type="domain" description="Ketoreductase" evidence="3">
    <location>
        <begin position="15"/>
        <end position="199"/>
    </location>
</feature>